<sequence>LTFLAHDSSSGLHFLSVYFRRFGRWLLATGGSKEATRVSGINVDRIILLSHVLSGLFAAIAGVLWVSRMGSAQPATGQDWLITSFAIAIIGGTALSGGSISALGLLMGSVIIVLIRNGLILLGVNIYFEQTYLGLIILLAVTVDRIRALYYQRAGI</sequence>
<feature type="transmembrane region" description="Helical" evidence="6">
    <location>
        <begin position="46"/>
        <end position="68"/>
    </location>
</feature>
<dbReference type="CDD" id="cd06579">
    <property type="entry name" value="TM_PBP1_transp_AraH_like"/>
    <property type="match status" value="1"/>
</dbReference>
<feature type="non-terminal residue" evidence="7">
    <location>
        <position position="1"/>
    </location>
</feature>
<keyword evidence="3 6" id="KW-0812">Transmembrane</keyword>
<evidence type="ECO:0000256" key="2">
    <source>
        <dbReference type="ARBA" id="ARBA00022475"/>
    </source>
</evidence>
<dbReference type="PANTHER" id="PTHR32196">
    <property type="entry name" value="ABC TRANSPORTER PERMEASE PROTEIN YPHD-RELATED-RELATED"/>
    <property type="match status" value="1"/>
</dbReference>
<dbReference type="GO" id="GO:0005886">
    <property type="term" value="C:plasma membrane"/>
    <property type="evidence" value="ECO:0007669"/>
    <property type="project" value="UniProtKB-SubCell"/>
</dbReference>
<gene>
    <name evidence="7" type="ORF">S01H4_43813</name>
</gene>
<keyword evidence="5 6" id="KW-0472">Membrane</keyword>
<organism evidence="7">
    <name type="scientific">marine sediment metagenome</name>
    <dbReference type="NCBI Taxonomy" id="412755"/>
    <lineage>
        <taxon>unclassified sequences</taxon>
        <taxon>metagenomes</taxon>
        <taxon>ecological metagenomes</taxon>
    </lineage>
</organism>
<evidence type="ECO:0000256" key="5">
    <source>
        <dbReference type="ARBA" id="ARBA00023136"/>
    </source>
</evidence>
<protein>
    <recommendedName>
        <fullName evidence="8">ABC transporter permease</fullName>
    </recommendedName>
</protein>
<evidence type="ECO:0000256" key="6">
    <source>
        <dbReference type="SAM" id="Phobius"/>
    </source>
</evidence>
<keyword evidence="2" id="KW-1003">Cell membrane</keyword>
<reference evidence="7" key="1">
    <citation type="journal article" date="2014" name="Front. Microbiol.">
        <title>High frequency of phylogenetically diverse reductive dehalogenase-homologous genes in deep subseafloor sedimentary metagenomes.</title>
        <authorList>
            <person name="Kawai M."/>
            <person name="Futagami T."/>
            <person name="Toyoda A."/>
            <person name="Takaki Y."/>
            <person name="Nishi S."/>
            <person name="Hori S."/>
            <person name="Arai W."/>
            <person name="Tsubouchi T."/>
            <person name="Morono Y."/>
            <person name="Uchiyama I."/>
            <person name="Ito T."/>
            <person name="Fujiyama A."/>
            <person name="Inagaki F."/>
            <person name="Takami H."/>
        </authorList>
    </citation>
    <scope>NUCLEOTIDE SEQUENCE</scope>
    <source>
        <strain evidence="7">Expedition CK06-06</strain>
    </source>
</reference>
<accession>X1D0X3</accession>
<evidence type="ECO:0000313" key="7">
    <source>
        <dbReference type="EMBL" id="GAH01905.1"/>
    </source>
</evidence>
<comment type="caution">
    <text evidence="7">The sequence shown here is derived from an EMBL/GenBank/DDBJ whole genome shotgun (WGS) entry which is preliminary data.</text>
</comment>
<keyword evidence="4 6" id="KW-1133">Transmembrane helix</keyword>
<name>X1D0X3_9ZZZZ</name>
<dbReference type="AlphaFoldDB" id="X1D0X3"/>
<proteinExistence type="predicted"/>
<feature type="transmembrane region" description="Helical" evidence="6">
    <location>
        <begin position="80"/>
        <end position="98"/>
    </location>
</feature>
<dbReference type="GO" id="GO:0022857">
    <property type="term" value="F:transmembrane transporter activity"/>
    <property type="evidence" value="ECO:0007669"/>
    <property type="project" value="InterPro"/>
</dbReference>
<evidence type="ECO:0000256" key="3">
    <source>
        <dbReference type="ARBA" id="ARBA00022692"/>
    </source>
</evidence>
<evidence type="ECO:0000256" key="1">
    <source>
        <dbReference type="ARBA" id="ARBA00004651"/>
    </source>
</evidence>
<dbReference type="EMBL" id="BART01024210">
    <property type="protein sequence ID" value="GAH01905.1"/>
    <property type="molecule type" value="Genomic_DNA"/>
</dbReference>
<dbReference type="InterPro" id="IPR001851">
    <property type="entry name" value="ABC_transp_permease"/>
</dbReference>
<dbReference type="Pfam" id="PF02653">
    <property type="entry name" value="BPD_transp_2"/>
    <property type="match status" value="1"/>
</dbReference>
<evidence type="ECO:0000256" key="4">
    <source>
        <dbReference type="ARBA" id="ARBA00022989"/>
    </source>
</evidence>
<evidence type="ECO:0008006" key="8">
    <source>
        <dbReference type="Google" id="ProtNLM"/>
    </source>
</evidence>
<dbReference type="PANTHER" id="PTHR32196:SF72">
    <property type="entry name" value="RIBOSE IMPORT PERMEASE PROTEIN RBSC"/>
    <property type="match status" value="1"/>
</dbReference>
<comment type="subcellular location">
    <subcellularLocation>
        <location evidence="1">Cell membrane</location>
        <topology evidence="1">Multi-pass membrane protein</topology>
    </subcellularLocation>
</comment>